<keyword evidence="1" id="KW-0805">Transcription regulation</keyword>
<sequence length="196" mass="20136">MTPTIRTCSSGQPGRPRAFDEDAAIAAALALFWRRGYEATSLEALTAAMGLSRSSFYCCFGSKRGALTAALDAYARDSLARLAEVAGTASAPREAALAMLDALTRRGDGAQGCLMLNCATELAPHDPEIAELTQAHILKIAGLIETQLAQTGAPDPRATALALTALASGVILMRKAGVPDEAVQAALASAAPLIPG</sequence>
<dbReference type="InterPro" id="IPR009057">
    <property type="entry name" value="Homeodomain-like_sf"/>
</dbReference>
<dbReference type="SUPFAM" id="SSF48498">
    <property type="entry name" value="Tetracyclin repressor-like, C-terminal domain"/>
    <property type="match status" value="1"/>
</dbReference>
<keyword evidence="2 4" id="KW-0238">DNA-binding</keyword>
<dbReference type="InterPro" id="IPR001647">
    <property type="entry name" value="HTH_TetR"/>
</dbReference>
<evidence type="ECO:0000256" key="1">
    <source>
        <dbReference type="ARBA" id="ARBA00023015"/>
    </source>
</evidence>
<evidence type="ECO:0000256" key="2">
    <source>
        <dbReference type="ARBA" id="ARBA00023125"/>
    </source>
</evidence>
<accession>A0A1H3YHH4</accession>
<dbReference type="PANTHER" id="PTHR47506:SF10">
    <property type="entry name" value="TRANSCRIPTIONAL REGULATORY PROTEIN"/>
    <property type="match status" value="1"/>
</dbReference>
<protein>
    <submittedName>
        <fullName evidence="6">Transcriptional regulator, TetR family</fullName>
    </submittedName>
</protein>
<proteinExistence type="predicted"/>
<dbReference type="AlphaFoldDB" id="A0A1H3YHH4"/>
<dbReference type="SUPFAM" id="SSF46689">
    <property type="entry name" value="Homeodomain-like"/>
    <property type="match status" value="1"/>
</dbReference>
<keyword evidence="7" id="KW-1185">Reference proteome</keyword>
<dbReference type="Pfam" id="PF00440">
    <property type="entry name" value="TetR_N"/>
    <property type="match status" value="1"/>
</dbReference>
<evidence type="ECO:0000313" key="7">
    <source>
        <dbReference type="Proteomes" id="UP000198703"/>
    </source>
</evidence>
<dbReference type="InterPro" id="IPR036271">
    <property type="entry name" value="Tet_transcr_reg_TetR-rel_C_sf"/>
</dbReference>
<organism evidence="6 7">
    <name type="scientific">Rubrimonas cliftonensis</name>
    <dbReference type="NCBI Taxonomy" id="89524"/>
    <lineage>
        <taxon>Bacteria</taxon>
        <taxon>Pseudomonadati</taxon>
        <taxon>Pseudomonadota</taxon>
        <taxon>Alphaproteobacteria</taxon>
        <taxon>Rhodobacterales</taxon>
        <taxon>Paracoccaceae</taxon>
        <taxon>Rubrimonas</taxon>
    </lineage>
</organism>
<keyword evidence="3" id="KW-0804">Transcription</keyword>
<evidence type="ECO:0000313" key="6">
    <source>
        <dbReference type="EMBL" id="SEA11016.1"/>
    </source>
</evidence>
<dbReference type="EMBL" id="FNQM01000003">
    <property type="protein sequence ID" value="SEA11016.1"/>
    <property type="molecule type" value="Genomic_DNA"/>
</dbReference>
<dbReference type="GO" id="GO:0003677">
    <property type="term" value="F:DNA binding"/>
    <property type="evidence" value="ECO:0007669"/>
    <property type="project" value="UniProtKB-UniRule"/>
</dbReference>
<dbReference type="PROSITE" id="PS50977">
    <property type="entry name" value="HTH_TETR_2"/>
    <property type="match status" value="1"/>
</dbReference>
<name>A0A1H3YHH4_9RHOB</name>
<gene>
    <name evidence="6" type="ORF">SAMN05444370_103102</name>
</gene>
<dbReference type="Gene3D" id="1.10.10.60">
    <property type="entry name" value="Homeodomain-like"/>
    <property type="match status" value="1"/>
</dbReference>
<evidence type="ECO:0000256" key="4">
    <source>
        <dbReference type="PROSITE-ProRule" id="PRU00335"/>
    </source>
</evidence>
<evidence type="ECO:0000259" key="5">
    <source>
        <dbReference type="PROSITE" id="PS50977"/>
    </source>
</evidence>
<dbReference type="OrthoDB" id="9779746at2"/>
<reference evidence="6 7" key="1">
    <citation type="submission" date="2016-10" db="EMBL/GenBank/DDBJ databases">
        <authorList>
            <person name="de Groot N.N."/>
        </authorList>
    </citation>
    <scope>NUCLEOTIDE SEQUENCE [LARGE SCALE GENOMIC DNA]</scope>
    <source>
        <strain evidence="6 7">DSM 15345</strain>
    </source>
</reference>
<dbReference type="Proteomes" id="UP000198703">
    <property type="component" value="Unassembled WGS sequence"/>
</dbReference>
<feature type="domain" description="HTH tetR-type" evidence="5">
    <location>
        <begin position="18"/>
        <end position="78"/>
    </location>
</feature>
<dbReference type="PANTHER" id="PTHR47506">
    <property type="entry name" value="TRANSCRIPTIONAL REGULATORY PROTEIN"/>
    <property type="match status" value="1"/>
</dbReference>
<feature type="DNA-binding region" description="H-T-H motif" evidence="4">
    <location>
        <begin position="41"/>
        <end position="60"/>
    </location>
</feature>
<evidence type="ECO:0000256" key="3">
    <source>
        <dbReference type="ARBA" id="ARBA00023163"/>
    </source>
</evidence>
<dbReference type="Gene3D" id="1.10.357.10">
    <property type="entry name" value="Tetracycline Repressor, domain 2"/>
    <property type="match status" value="1"/>
</dbReference>
<dbReference type="RefSeq" id="WP_093251549.1">
    <property type="nucleotide sequence ID" value="NZ_FNQM01000003.1"/>
</dbReference>
<dbReference type="STRING" id="89524.SAMN05444370_103102"/>